<gene>
    <name evidence="3" type="ORF">ONZ51_g901</name>
</gene>
<feature type="region of interest" description="Disordered" evidence="1">
    <location>
        <begin position="264"/>
        <end position="285"/>
    </location>
</feature>
<dbReference type="InterPro" id="IPR007275">
    <property type="entry name" value="YTH_domain"/>
</dbReference>
<dbReference type="GO" id="GO:0003729">
    <property type="term" value="F:mRNA binding"/>
    <property type="evidence" value="ECO:0007669"/>
    <property type="project" value="TreeGrafter"/>
</dbReference>
<protein>
    <recommendedName>
        <fullName evidence="2">YTH domain-containing protein</fullName>
    </recommendedName>
</protein>
<feature type="region of interest" description="Disordered" evidence="1">
    <location>
        <begin position="329"/>
        <end position="363"/>
    </location>
</feature>
<dbReference type="PANTHER" id="PTHR12357">
    <property type="entry name" value="YTH YT521-B HOMOLOGY DOMAIN-CONTAINING"/>
    <property type="match status" value="1"/>
</dbReference>
<dbReference type="PANTHER" id="PTHR12357:SF89">
    <property type="entry name" value="YTH DOMAIN-CONTAINING FAMILY PROTEIN"/>
    <property type="match status" value="1"/>
</dbReference>
<dbReference type="InterPro" id="IPR045168">
    <property type="entry name" value="YTH_prot"/>
</dbReference>
<feature type="compositionally biased region" description="Low complexity" evidence="1">
    <location>
        <begin position="163"/>
        <end position="180"/>
    </location>
</feature>
<feature type="region of interest" description="Disordered" evidence="1">
    <location>
        <begin position="231"/>
        <end position="252"/>
    </location>
</feature>
<dbReference type="Pfam" id="PF04146">
    <property type="entry name" value="YTH"/>
    <property type="match status" value="1"/>
</dbReference>
<feature type="compositionally biased region" description="Low complexity" evidence="1">
    <location>
        <begin position="486"/>
        <end position="508"/>
    </location>
</feature>
<dbReference type="GO" id="GO:1990247">
    <property type="term" value="F:N6-methyladenosine-containing RNA reader activity"/>
    <property type="evidence" value="ECO:0007669"/>
    <property type="project" value="TreeGrafter"/>
</dbReference>
<feature type="compositionally biased region" description="Pro residues" evidence="1">
    <location>
        <begin position="340"/>
        <end position="350"/>
    </location>
</feature>
<name>A0AAD7U2L0_9APHY</name>
<feature type="compositionally biased region" description="Polar residues" evidence="1">
    <location>
        <begin position="1"/>
        <end position="21"/>
    </location>
</feature>
<dbReference type="PROSITE" id="PS50882">
    <property type="entry name" value="YTH"/>
    <property type="match status" value="1"/>
</dbReference>
<dbReference type="GO" id="GO:0061157">
    <property type="term" value="P:mRNA destabilization"/>
    <property type="evidence" value="ECO:0007669"/>
    <property type="project" value="TreeGrafter"/>
</dbReference>
<feature type="region of interest" description="Disordered" evidence="1">
    <location>
        <begin position="706"/>
        <end position="743"/>
    </location>
</feature>
<evidence type="ECO:0000313" key="4">
    <source>
        <dbReference type="Proteomes" id="UP001215151"/>
    </source>
</evidence>
<feature type="region of interest" description="Disordered" evidence="1">
    <location>
        <begin position="146"/>
        <end position="195"/>
    </location>
</feature>
<accession>A0AAD7U2L0</accession>
<sequence length="826" mass="88304">MSSQSGNQISPPPGSASTANTGGVRRHHTISASSRTARPTSKIALGDLDDPQAEQLWNDDELVDQDWVGGIGAVGEKSSLHRQASLPTRYHRGEHLLIVPPAFGGQAGRQPGSHTPRTLNSLSAIAGHEGDEDEWEREVEGYRHEDEHPGMSVSDHGHGMADSSASASPLSPHFAGGLPNIPSPPPGAAGAGGVRRHQSLNYPTATASVRRLAAGLKRAGTLQVGVKGAQGVPYSGAHSPSPTNADEDNESVRADEDSYFALSGQTGSQYPGSPIGRSSPWSTPGGEWRTQMGNSNAGHFVGNNGNNNAAIDDVSRALSQLEINQQYASIQQGQSAHPPRFNPSHPPPMNAPGIRGGNGGGAASRKLQLVTDLDGRNSQSAVQSASPYVPPIGHGLAQQGQPQTNREDQQQQQQPQPHHRDRAFTASGGTPWDNKERLLVGRASNPSLQQLYQQGKMAAEGNGQGIPSVPSIPSQYLNQAQAPRMGSSSVNNNAGGQGGQTQNQSQNPQNANVENFITSPIDVPTLIATKGYNPVEFDTRPAFARYFVIKSYTEDDVHKSLKYEIWSSTDPGNKRLDKAFKETAGRGPIYLFFSVNASGHFCGMAEMLTPVDYTRSSTVWASDKWKGVFKVRWIFVRDIPNASLRHIRLNNTQERKPVTNSRDTQELLPDAGQEMLRIFHTHPARTSLLQDFAFYELQAMQKAQAQALSQGASSPTQTPMGVQTTGNQPQSLSPSNTGQHPFAMSNPAALAYAAQQMGGLPQMGMNMGMGMGMGMGMNPMLQMQMNMGTPFANPHAMQSVMRNPSPGPMPVVGGQNFMGLGGMQGF</sequence>
<feature type="compositionally biased region" description="Polar residues" evidence="1">
    <location>
        <begin position="30"/>
        <end position="39"/>
    </location>
</feature>
<dbReference type="CDD" id="cd21134">
    <property type="entry name" value="YTH"/>
    <property type="match status" value="1"/>
</dbReference>
<dbReference type="AlphaFoldDB" id="A0AAD7U2L0"/>
<feature type="region of interest" description="Disordered" evidence="1">
    <location>
        <begin position="1"/>
        <end position="49"/>
    </location>
</feature>
<feature type="compositionally biased region" description="Polar residues" evidence="1">
    <location>
        <begin position="376"/>
        <end position="386"/>
    </location>
</feature>
<dbReference type="EMBL" id="JAPEVG010000011">
    <property type="protein sequence ID" value="KAJ8496806.1"/>
    <property type="molecule type" value="Genomic_DNA"/>
</dbReference>
<comment type="caution">
    <text evidence="3">The sequence shown here is derived from an EMBL/GenBank/DDBJ whole genome shotgun (WGS) entry which is preliminary data.</text>
</comment>
<evidence type="ECO:0000256" key="1">
    <source>
        <dbReference type="SAM" id="MobiDB-lite"/>
    </source>
</evidence>
<keyword evidence="4" id="KW-1185">Reference proteome</keyword>
<feature type="compositionally biased region" description="Basic and acidic residues" evidence="1">
    <location>
        <begin position="146"/>
        <end position="159"/>
    </location>
</feature>
<dbReference type="Gene3D" id="3.10.590.10">
    <property type="entry name" value="ph1033 like domains"/>
    <property type="match status" value="1"/>
</dbReference>
<dbReference type="GO" id="GO:0005737">
    <property type="term" value="C:cytoplasm"/>
    <property type="evidence" value="ECO:0007669"/>
    <property type="project" value="TreeGrafter"/>
</dbReference>
<feature type="compositionally biased region" description="Polar residues" evidence="1">
    <location>
        <begin position="715"/>
        <end position="739"/>
    </location>
</feature>
<proteinExistence type="predicted"/>
<organism evidence="3 4">
    <name type="scientific">Trametes cubensis</name>
    <dbReference type="NCBI Taxonomy" id="1111947"/>
    <lineage>
        <taxon>Eukaryota</taxon>
        <taxon>Fungi</taxon>
        <taxon>Dikarya</taxon>
        <taxon>Basidiomycota</taxon>
        <taxon>Agaricomycotina</taxon>
        <taxon>Agaricomycetes</taxon>
        <taxon>Polyporales</taxon>
        <taxon>Polyporaceae</taxon>
        <taxon>Trametes</taxon>
    </lineage>
</organism>
<feature type="domain" description="YTH" evidence="2">
    <location>
        <begin position="544"/>
        <end position="679"/>
    </location>
</feature>
<reference evidence="3" key="1">
    <citation type="submission" date="2022-11" db="EMBL/GenBank/DDBJ databases">
        <title>Genome Sequence of Cubamyces cubensis.</title>
        <authorList>
            <person name="Buettner E."/>
        </authorList>
    </citation>
    <scope>NUCLEOTIDE SEQUENCE</scope>
    <source>
        <strain evidence="3">MPL-01</strain>
    </source>
</reference>
<evidence type="ECO:0000313" key="3">
    <source>
        <dbReference type="EMBL" id="KAJ8496806.1"/>
    </source>
</evidence>
<feature type="region of interest" description="Disordered" evidence="1">
    <location>
        <begin position="479"/>
        <end position="508"/>
    </location>
</feature>
<evidence type="ECO:0000259" key="2">
    <source>
        <dbReference type="PROSITE" id="PS50882"/>
    </source>
</evidence>
<dbReference type="Proteomes" id="UP001215151">
    <property type="component" value="Unassembled WGS sequence"/>
</dbReference>
<feature type="region of interest" description="Disordered" evidence="1">
    <location>
        <begin position="375"/>
        <end position="434"/>
    </location>
</feature>